<dbReference type="AlphaFoldDB" id="A0A8B7C6T1"/>
<dbReference type="PANTHER" id="PTHR31339">
    <property type="entry name" value="PECTIN LYASE-RELATED"/>
    <property type="match status" value="1"/>
</dbReference>
<dbReference type="KEGG" id="pda:103709328"/>
<evidence type="ECO:0000313" key="6">
    <source>
        <dbReference type="Proteomes" id="UP000228380"/>
    </source>
</evidence>
<dbReference type="GeneID" id="103709328"/>
<dbReference type="InterPro" id="IPR000743">
    <property type="entry name" value="Glyco_hydro_28"/>
</dbReference>
<gene>
    <name evidence="7" type="primary">LOC103709328</name>
</gene>
<dbReference type="Proteomes" id="UP000228380">
    <property type="component" value="Chromosome 8"/>
</dbReference>
<dbReference type="InterPro" id="IPR012334">
    <property type="entry name" value="Pectin_lyas_fold"/>
</dbReference>
<evidence type="ECO:0000256" key="5">
    <source>
        <dbReference type="SAM" id="Phobius"/>
    </source>
</evidence>
<name>A0A8B7C6T1_PHODC</name>
<dbReference type="Gene3D" id="2.160.20.10">
    <property type="entry name" value="Single-stranded right-handed beta-helix, Pectin lyase-like"/>
    <property type="match status" value="1"/>
</dbReference>
<reference evidence="6" key="1">
    <citation type="journal article" date="2019" name="Nat. Commun.">
        <title>Genome-wide association mapping of date palm fruit traits.</title>
        <authorList>
            <person name="Hazzouri K.M."/>
            <person name="Gros-Balthazard M."/>
            <person name="Flowers J.M."/>
            <person name="Copetti D."/>
            <person name="Lemansour A."/>
            <person name="Lebrun M."/>
            <person name="Masmoudi K."/>
            <person name="Ferrand S."/>
            <person name="Dhar M.I."/>
            <person name="Fresquez Z.A."/>
            <person name="Rosas U."/>
            <person name="Zhang J."/>
            <person name="Talag J."/>
            <person name="Lee S."/>
            <person name="Kudrna D."/>
            <person name="Powell R.F."/>
            <person name="Leitch I.J."/>
            <person name="Krueger R.R."/>
            <person name="Wing R.A."/>
            <person name="Amiri K.M.A."/>
            <person name="Purugganan M.D."/>
        </authorList>
    </citation>
    <scope>NUCLEOTIDE SEQUENCE [LARGE SCALE GENOMIC DNA]</scope>
    <source>
        <strain evidence="6">cv. Khalas</strain>
    </source>
</reference>
<evidence type="ECO:0000256" key="4">
    <source>
        <dbReference type="RuleBase" id="RU361169"/>
    </source>
</evidence>
<reference evidence="7" key="2">
    <citation type="submission" date="2025-08" db="UniProtKB">
        <authorList>
            <consortium name="RefSeq"/>
        </authorList>
    </citation>
    <scope>IDENTIFICATION</scope>
    <source>
        <tissue evidence="7">Young leaves</tissue>
    </source>
</reference>
<evidence type="ECO:0000256" key="3">
    <source>
        <dbReference type="ARBA" id="ARBA00023295"/>
    </source>
</evidence>
<dbReference type="RefSeq" id="XP_008792847.1">
    <property type="nucleotide sequence ID" value="XM_008794625.4"/>
</dbReference>
<protein>
    <submittedName>
        <fullName evidence="7">Probable polygalacturonase</fullName>
    </submittedName>
</protein>
<keyword evidence="5" id="KW-0812">Transmembrane</keyword>
<keyword evidence="6" id="KW-1185">Reference proteome</keyword>
<feature type="transmembrane region" description="Helical" evidence="5">
    <location>
        <begin position="21"/>
        <end position="41"/>
    </location>
</feature>
<sequence>MVEIGRFPFPNHRRWLPGFVSTHRTLFLVIWVVGFATVFLWQSSSIDGLLFFRRALPEMAAPSLRPFAYNITDFGGVGDGVTLNTKAFERAVAKIARLRRRGGGQLNVPPGVWLTAPFNLTSHMTLFLAEGAEIRGIEDERYWPLMPPLPSYGFGREHKGPRYGSLIHGQNLKDLVITGNNGTINGQGQAWWTKYRKRLLNNTRGPLVQIMWSKDIVISNITLRDSPFWTLHPFDCKNVTVTNVTILAPVTGAPNTDGIDPDSCEDVVIENCYICVGDDAIAIKSGWDQYGIAYGRPSTNILIRNLTVRSVVSAGVSIGSEMSGGVSNVTVENLHVWESRRGIRMKTAPGRGGYIRNISYHNVTLDIVRVGIVIKTDYNEHPDEGFDPKAVPLIENISFSGIHGEGVRVPVRIHGSEDIPVKGVSFRDMSVGITYKKKHIFQCSFVHGRVIGSIFPAPCENLDLYDEQGQLVKQSVSQNSTDIDYDI</sequence>
<dbReference type="OrthoDB" id="187139at2759"/>
<dbReference type="InterPro" id="IPR051801">
    <property type="entry name" value="GH28_Enzymes"/>
</dbReference>
<dbReference type="GO" id="GO:0004650">
    <property type="term" value="F:polygalacturonase activity"/>
    <property type="evidence" value="ECO:0007669"/>
    <property type="project" value="InterPro"/>
</dbReference>
<dbReference type="InterPro" id="IPR006626">
    <property type="entry name" value="PbH1"/>
</dbReference>
<dbReference type="InterPro" id="IPR011050">
    <property type="entry name" value="Pectin_lyase_fold/virulence"/>
</dbReference>
<accession>A0A8B7C6T1</accession>
<dbReference type="SMART" id="SM00710">
    <property type="entry name" value="PbH1"/>
    <property type="match status" value="6"/>
</dbReference>
<dbReference type="GO" id="GO:0005975">
    <property type="term" value="P:carbohydrate metabolic process"/>
    <property type="evidence" value="ECO:0007669"/>
    <property type="project" value="InterPro"/>
</dbReference>
<proteinExistence type="inferred from homology"/>
<dbReference type="PANTHER" id="PTHR31339:SF44">
    <property type="entry name" value="PECTIN LYASE-LIKE SUPERFAMILY PROTEIN"/>
    <property type="match status" value="1"/>
</dbReference>
<comment type="similarity">
    <text evidence="1 4">Belongs to the glycosyl hydrolase 28 family.</text>
</comment>
<evidence type="ECO:0000256" key="2">
    <source>
        <dbReference type="ARBA" id="ARBA00022801"/>
    </source>
</evidence>
<keyword evidence="3 4" id="KW-0326">Glycosidase</keyword>
<evidence type="ECO:0000256" key="1">
    <source>
        <dbReference type="ARBA" id="ARBA00008834"/>
    </source>
</evidence>
<keyword evidence="5" id="KW-0472">Membrane</keyword>
<keyword evidence="2 4" id="KW-0378">Hydrolase</keyword>
<organism evidence="6 7">
    <name type="scientific">Phoenix dactylifera</name>
    <name type="common">Date palm</name>
    <dbReference type="NCBI Taxonomy" id="42345"/>
    <lineage>
        <taxon>Eukaryota</taxon>
        <taxon>Viridiplantae</taxon>
        <taxon>Streptophyta</taxon>
        <taxon>Embryophyta</taxon>
        <taxon>Tracheophyta</taxon>
        <taxon>Spermatophyta</taxon>
        <taxon>Magnoliopsida</taxon>
        <taxon>Liliopsida</taxon>
        <taxon>Arecaceae</taxon>
        <taxon>Coryphoideae</taxon>
        <taxon>Phoeniceae</taxon>
        <taxon>Phoenix</taxon>
    </lineage>
</organism>
<dbReference type="Pfam" id="PF00295">
    <property type="entry name" value="Glyco_hydro_28"/>
    <property type="match status" value="1"/>
</dbReference>
<dbReference type="SUPFAM" id="SSF51126">
    <property type="entry name" value="Pectin lyase-like"/>
    <property type="match status" value="1"/>
</dbReference>
<keyword evidence="5" id="KW-1133">Transmembrane helix</keyword>
<evidence type="ECO:0000313" key="7">
    <source>
        <dbReference type="RefSeq" id="XP_008792847.1"/>
    </source>
</evidence>